<name>A0A841L5J2_9SPHN</name>
<dbReference type="InterPro" id="IPR050430">
    <property type="entry name" value="Peptidase_S1"/>
</dbReference>
<evidence type="ECO:0000259" key="3">
    <source>
        <dbReference type="PROSITE" id="PS50240"/>
    </source>
</evidence>
<dbReference type="GO" id="GO:0006508">
    <property type="term" value="P:proteolysis"/>
    <property type="evidence" value="ECO:0007669"/>
    <property type="project" value="InterPro"/>
</dbReference>
<accession>A0A841L5J2</accession>
<keyword evidence="2" id="KW-0732">Signal</keyword>
<dbReference type="InterPro" id="IPR001254">
    <property type="entry name" value="Trypsin_dom"/>
</dbReference>
<dbReference type="Pfam" id="PF00089">
    <property type="entry name" value="Trypsin"/>
    <property type="match status" value="1"/>
</dbReference>
<dbReference type="PROSITE" id="PS50240">
    <property type="entry name" value="TRYPSIN_DOM"/>
    <property type="match status" value="1"/>
</dbReference>
<keyword evidence="5" id="KW-1185">Reference proteome</keyword>
<protein>
    <recommendedName>
        <fullName evidence="3">Peptidase S1 domain-containing protein</fullName>
    </recommendedName>
</protein>
<dbReference type="AlphaFoldDB" id="A0A841L5J2"/>
<dbReference type="NCBIfam" id="NF035944">
    <property type="entry name" value="PEPxxWA-CTERM"/>
    <property type="match status" value="1"/>
</dbReference>
<evidence type="ECO:0000313" key="4">
    <source>
        <dbReference type="EMBL" id="MBB6227690.1"/>
    </source>
</evidence>
<dbReference type="InterPro" id="IPR043504">
    <property type="entry name" value="Peptidase_S1_PA_chymotrypsin"/>
</dbReference>
<gene>
    <name evidence="4" type="ORF">FHS79_001869</name>
</gene>
<dbReference type="PANTHER" id="PTHR24276">
    <property type="entry name" value="POLYSERASE-RELATED"/>
    <property type="match status" value="1"/>
</dbReference>
<evidence type="ECO:0000256" key="2">
    <source>
        <dbReference type="SAM" id="SignalP"/>
    </source>
</evidence>
<dbReference type="NCBIfam" id="TIGR02595">
    <property type="entry name" value="PEP_CTERM"/>
    <property type="match status" value="1"/>
</dbReference>
<reference evidence="4 5" key="1">
    <citation type="submission" date="2020-08" db="EMBL/GenBank/DDBJ databases">
        <title>Genomic Encyclopedia of Type Strains, Phase IV (KMG-IV): sequencing the most valuable type-strain genomes for metagenomic binning, comparative biology and taxonomic classification.</title>
        <authorList>
            <person name="Goeker M."/>
        </authorList>
    </citation>
    <scope>NUCLEOTIDE SEQUENCE [LARGE SCALE GENOMIC DNA]</scope>
    <source>
        <strain evidence="4 5">DSM 102189</strain>
    </source>
</reference>
<feature type="signal peptide" evidence="2">
    <location>
        <begin position="1"/>
        <end position="25"/>
    </location>
</feature>
<proteinExistence type="predicted"/>
<dbReference type="Proteomes" id="UP000538147">
    <property type="component" value="Unassembled WGS sequence"/>
</dbReference>
<organism evidence="4 5">
    <name type="scientific">Polymorphobacter multimanifer</name>
    <dbReference type="NCBI Taxonomy" id="1070431"/>
    <lineage>
        <taxon>Bacteria</taxon>
        <taxon>Pseudomonadati</taxon>
        <taxon>Pseudomonadota</taxon>
        <taxon>Alphaproteobacteria</taxon>
        <taxon>Sphingomonadales</taxon>
        <taxon>Sphingosinicellaceae</taxon>
        <taxon>Polymorphobacter</taxon>
    </lineage>
</organism>
<dbReference type="SUPFAM" id="SSF50494">
    <property type="entry name" value="Trypsin-like serine proteases"/>
    <property type="match status" value="1"/>
</dbReference>
<feature type="chain" id="PRO_5032331952" description="Peptidase S1 domain-containing protein" evidence="2">
    <location>
        <begin position="26"/>
        <end position="412"/>
    </location>
</feature>
<dbReference type="Gene3D" id="2.40.10.10">
    <property type="entry name" value="Trypsin-like serine proteases"/>
    <property type="match status" value="1"/>
</dbReference>
<dbReference type="EMBL" id="JACIIV010000012">
    <property type="protein sequence ID" value="MBB6227690.1"/>
    <property type="molecule type" value="Genomic_DNA"/>
</dbReference>
<comment type="caution">
    <text evidence="4">The sequence shown here is derived from an EMBL/GenBank/DDBJ whole genome shotgun (WGS) entry which is preliminary data.</text>
</comment>
<dbReference type="PANTHER" id="PTHR24276:SF98">
    <property type="entry name" value="FI18310P1-RELATED"/>
    <property type="match status" value="1"/>
</dbReference>
<dbReference type="InterPro" id="IPR013424">
    <property type="entry name" value="Ice-binding_C"/>
</dbReference>
<dbReference type="InterPro" id="IPR009003">
    <property type="entry name" value="Peptidase_S1_PA"/>
</dbReference>
<feature type="domain" description="Peptidase S1" evidence="3">
    <location>
        <begin position="79"/>
        <end position="383"/>
    </location>
</feature>
<dbReference type="Pfam" id="PF07589">
    <property type="entry name" value="PEP-CTERM"/>
    <property type="match status" value="1"/>
</dbReference>
<evidence type="ECO:0000256" key="1">
    <source>
        <dbReference type="ARBA" id="ARBA00023157"/>
    </source>
</evidence>
<evidence type="ECO:0000313" key="5">
    <source>
        <dbReference type="Proteomes" id="UP000538147"/>
    </source>
</evidence>
<dbReference type="GO" id="GO:0004252">
    <property type="term" value="F:serine-type endopeptidase activity"/>
    <property type="evidence" value="ECO:0007669"/>
    <property type="project" value="InterPro"/>
</dbReference>
<dbReference type="SMART" id="SM00020">
    <property type="entry name" value="Tryp_SPc"/>
    <property type="match status" value="1"/>
</dbReference>
<keyword evidence="1" id="KW-1015">Disulfide bond</keyword>
<sequence>MNRQGRIASSIAIATMLGAASPVFAAALEVETTNKMATANSLVRTQSGARNGLSWTAASRIIGQTPTSNILPGTPANSIGGGDPIYKPSSNKSGVVALIMERSDGTFICSGSLLSDRKSIATAGHCVSDGAGTANPIRTTAYFYEGDPDTRTPFQQQGVAIDVTKYFVNSGYTGEVIDQNDIAVLRLSEFAPESAQSYRLARQVGLTGEEFNVAGYGGRSTIGGAFGTDARTGWLREGDNIYDYALGNSLFDGFFTDRDETGQFAGQNFFGFAEIEFSYISDFDNGLAAQSQATRVANGLGLGPIGTNNFADLGLGAREVNIAGGDSGGPGFVNGELASINSYGLSFGTNFGDFRPGLNSSWGELSGYVPIYIHRDFILSSMVPEPGTWAMLIAGFGLVGGSMRRRRMVAVA</sequence>